<gene>
    <name evidence="1" type="ORF">PN36_31475</name>
</gene>
<proteinExistence type="predicted"/>
<evidence type="ECO:0000313" key="2">
    <source>
        <dbReference type="Proteomes" id="UP000030428"/>
    </source>
</evidence>
<organism evidence="1 2">
    <name type="scientific">Candidatus Thiomargarita nelsonii</name>
    <dbReference type="NCBI Taxonomy" id="1003181"/>
    <lineage>
        <taxon>Bacteria</taxon>
        <taxon>Pseudomonadati</taxon>
        <taxon>Pseudomonadota</taxon>
        <taxon>Gammaproteobacteria</taxon>
        <taxon>Thiotrichales</taxon>
        <taxon>Thiotrichaceae</taxon>
        <taxon>Thiomargarita</taxon>
    </lineage>
</organism>
<reference evidence="1 2" key="1">
    <citation type="journal article" date="2016" name="Front. Microbiol.">
        <title>Single-Cell (Meta-)Genomics of a Dimorphic Candidatus Thiomargarita nelsonii Reveals Genomic Plasticity.</title>
        <authorList>
            <person name="Flood B.E."/>
            <person name="Fliss P."/>
            <person name="Jones D.S."/>
            <person name="Dick G.J."/>
            <person name="Jain S."/>
            <person name="Kaster A.K."/>
            <person name="Winkel M."/>
            <person name="Mussmann M."/>
            <person name="Bailey J."/>
        </authorList>
    </citation>
    <scope>NUCLEOTIDE SEQUENCE [LARGE SCALE GENOMIC DNA]</scope>
    <source>
        <strain evidence="1">Hydrate Ridge</strain>
    </source>
</reference>
<accession>A0A0A6PAU8</accession>
<comment type="caution">
    <text evidence="1">The sequence shown here is derived from an EMBL/GenBank/DDBJ whole genome shotgun (WGS) entry which is preliminary data.</text>
</comment>
<evidence type="ECO:0000313" key="1">
    <source>
        <dbReference type="EMBL" id="KHD07828.1"/>
    </source>
</evidence>
<protein>
    <recommendedName>
        <fullName evidence="3">RiboL-PSP-HEPN domain-containing protein</fullName>
    </recommendedName>
</protein>
<dbReference type="Proteomes" id="UP000030428">
    <property type="component" value="Unassembled WGS sequence"/>
</dbReference>
<name>A0A0A6PAU8_9GAMM</name>
<evidence type="ECO:0008006" key="3">
    <source>
        <dbReference type="Google" id="ProtNLM"/>
    </source>
</evidence>
<sequence length="180" mass="20928">MNLSNPLPPIWENYKITVDGLKVIKRAVKTKNDLDRRRLLQRTFISKEAPDVDNVDTVAESAETDVQALFVVKLWAAFERFLRIYLQNKCAILKNMTPTDLGEGIYDHFFKEVEYWKPDEILDFLKLNVLKSNEQLAGSAKDIYRYRSDIVHGNQQGKKIYPDFAHTTLDRIIQILLANK</sequence>
<keyword evidence="2" id="KW-1185">Reference proteome</keyword>
<dbReference type="EMBL" id="JSZA02000251">
    <property type="protein sequence ID" value="KHD07828.1"/>
    <property type="molecule type" value="Genomic_DNA"/>
</dbReference>
<dbReference type="AlphaFoldDB" id="A0A0A6PAU8"/>